<name>A0A290HEY0_9BACT</name>
<dbReference type="Proteomes" id="UP000217349">
    <property type="component" value="Chromosome"/>
</dbReference>
<accession>A0A290HEY0</accession>
<keyword evidence="5" id="KW-0378">Hydrolase</keyword>
<dbReference type="PANTHER" id="PTHR34139">
    <property type="entry name" value="UPF0331 PROTEIN MJ0127"/>
    <property type="match status" value="1"/>
</dbReference>
<organism evidence="6 7">
    <name type="scientific">Sulfurospirillum diekertiae</name>
    <dbReference type="NCBI Taxonomy" id="1854492"/>
    <lineage>
        <taxon>Bacteria</taxon>
        <taxon>Pseudomonadati</taxon>
        <taxon>Campylobacterota</taxon>
        <taxon>Epsilonproteobacteria</taxon>
        <taxon>Campylobacterales</taxon>
        <taxon>Sulfurospirillaceae</taxon>
        <taxon>Sulfurospirillum</taxon>
    </lineage>
</organism>
<dbReference type="InterPro" id="IPR008201">
    <property type="entry name" value="HepT-like"/>
</dbReference>
<dbReference type="AlphaFoldDB" id="A0A290HEY0"/>
<evidence type="ECO:0000256" key="3">
    <source>
        <dbReference type="ARBA" id="ARBA00022722"/>
    </source>
</evidence>
<reference evidence="7" key="1">
    <citation type="submission" date="2017-09" db="EMBL/GenBank/DDBJ databases">
        <title>The complete genome of Sulfurospirillum sp. JPD-1.</title>
        <authorList>
            <person name="Goris T."/>
        </authorList>
    </citation>
    <scope>NUCLEOTIDE SEQUENCE [LARGE SCALE GENOMIC DNA]</scope>
    <source>
        <strain evidence="7">JPD-1</strain>
    </source>
</reference>
<evidence type="ECO:0008006" key="8">
    <source>
        <dbReference type="Google" id="ProtNLM"/>
    </source>
</evidence>
<dbReference type="GO" id="GO:0000166">
    <property type="term" value="F:nucleotide binding"/>
    <property type="evidence" value="ECO:0007669"/>
    <property type="project" value="UniProtKB-KW"/>
</dbReference>
<keyword evidence="4" id="KW-0547">Nucleotide-binding</keyword>
<evidence type="ECO:0000256" key="5">
    <source>
        <dbReference type="ARBA" id="ARBA00022801"/>
    </source>
</evidence>
<keyword evidence="1" id="KW-0597">Phosphoprotein</keyword>
<keyword evidence="2" id="KW-1277">Toxin-antitoxin system</keyword>
<evidence type="ECO:0000256" key="1">
    <source>
        <dbReference type="ARBA" id="ARBA00022553"/>
    </source>
</evidence>
<evidence type="ECO:0000313" key="6">
    <source>
        <dbReference type="EMBL" id="ATB69965.1"/>
    </source>
</evidence>
<dbReference type="PANTHER" id="PTHR34139:SF1">
    <property type="entry name" value="RNASE MJ1380-RELATED"/>
    <property type="match status" value="1"/>
</dbReference>
<dbReference type="InterPro" id="IPR051813">
    <property type="entry name" value="HepT_RNase_toxin"/>
</dbReference>
<dbReference type="GO" id="GO:0004540">
    <property type="term" value="F:RNA nuclease activity"/>
    <property type="evidence" value="ECO:0007669"/>
    <property type="project" value="InterPro"/>
</dbReference>
<dbReference type="GO" id="GO:0016787">
    <property type="term" value="F:hydrolase activity"/>
    <property type="evidence" value="ECO:0007669"/>
    <property type="project" value="UniProtKB-KW"/>
</dbReference>
<evidence type="ECO:0000256" key="2">
    <source>
        <dbReference type="ARBA" id="ARBA00022649"/>
    </source>
</evidence>
<gene>
    <name evidence="6" type="ORF">SJPD1_1860</name>
</gene>
<protein>
    <recommendedName>
        <fullName evidence="8">Antitoxin</fullName>
    </recommendedName>
</protein>
<dbReference type="Pfam" id="PF01934">
    <property type="entry name" value="HepT-like"/>
    <property type="match status" value="1"/>
</dbReference>
<dbReference type="EMBL" id="CP023275">
    <property type="protein sequence ID" value="ATB69965.1"/>
    <property type="molecule type" value="Genomic_DNA"/>
</dbReference>
<sequence>MLFMSDRTLMVLSTLEDIDMSIDMVIERFKAIKTVDDFLSSSENIEKLDSIAMRLLAIGEGLKNIDKLTDGQLLLRYPSIEWKNIKGLRDVLSHHYFDINAEILFDVCSTKLCELSSVVKQIMKDLR</sequence>
<keyword evidence="3" id="KW-0540">Nuclease</keyword>
<proteinExistence type="predicted"/>
<evidence type="ECO:0000256" key="4">
    <source>
        <dbReference type="ARBA" id="ARBA00022741"/>
    </source>
</evidence>
<dbReference type="GO" id="GO:0110001">
    <property type="term" value="C:toxin-antitoxin complex"/>
    <property type="evidence" value="ECO:0007669"/>
    <property type="project" value="InterPro"/>
</dbReference>
<dbReference type="KEGG" id="sulj:SJPD1_1860"/>
<evidence type="ECO:0000313" key="7">
    <source>
        <dbReference type="Proteomes" id="UP000217349"/>
    </source>
</evidence>